<dbReference type="Proteomes" id="UP000018050">
    <property type="component" value="Unassembled WGS sequence"/>
</dbReference>
<keyword evidence="3" id="KW-1185">Reference proteome</keyword>
<dbReference type="EMBL" id="HG670912">
    <property type="protein sequence ID" value="CDI78772.1"/>
    <property type="molecule type" value="Genomic_DNA"/>
</dbReference>
<dbReference type="Pfam" id="PF07977">
    <property type="entry name" value="FabA"/>
    <property type="match status" value="1"/>
</dbReference>
<dbReference type="GeneID" id="25271759"/>
<keyword evidence="1" id="KW-0456">Lyase</keyword>
<dbReference type="InterPro" id="IPR029069">
    <property type="entry name" value="HotDog_dom_sf"/>
</dbReference>
<dbReference type="SUPFAM" id="SSF54637">
    <property type="entry name" value="Thioesterase/thiol ester dehydrase-isomerase"/>
    <property type="match status" value="1"/>
</dbReference>
<proteinExistence type="predicted"/>
<dbReference type="RefSeq" id="XP_013251033.1">
    <property type="nucleotide sequence ID" value="XM_013395579.1"/>
</dbReference>
<sequence>MPGVLQVEALAQLAGIVALQPPLSNGSGLFFFAGANGIKWKKPVVPGDSLVMEVQLLSWKEKFGLCKFSGRGFVDGQPAVEVAEMTFAFNK</sequence>
<dbReference type="Gene3D" id="3.10.129.10">
    <property type="entry name" value="Hotdog Thioesterase"/>
    <property type="match status" value="1"/>
</dbReference>
<evidence type="ECO:0000256" key="1">
    <source>
        <dbReference type="ARBA" id="ARBA00023239"/>
    </source>
</evidence>
<dbReference type="InterPro" id="IPR013114">
    <property type="entry name" value="FabA_FabZ"/>
</dbReference>
<name>U6GGU1_EIMAC</name>
<reference evidence="2" key="2">
    <citation type="submission" date="2013-10" db="EMBL/GenBank/DDBJ databases">
        <authorList>
            <person name="Aslett M."/>
        </authorList>
    </citation>
    <scope>NUCLEOTIDE SEQUENCE</scope>
    <source>
        <strain evidence="2">Houghton</strain>
    </source>
</reference>
<dbReference type="PANTHER" id="PTHR30272">
    <property type="entry name" value="3-HYDROXYACYL-[ACYL-CARRIER-PROTEIN] DEHYDRATASE"/>
    <property type="match status" value="1"/>
</dbReference>
<dbReference type="AlphaFoldDB" id="U6GGU1"/>
<dbReference type="CDD" id="cd01288">
    <property type="entry name" value="FabZ"/>
    <property type="match status" value="1"/>
</dbReference>
<evidence type="ECO:0000313" key="2">
    <source>
        <dbReference type="EMBL" id="CDI78772.1"/>
    </source>
</evidence>
<dbReference type="OrthoDB" id="4155at2759"/>
<dbReference type="VEuPathDB" id="ToxoDB:EAH_00036890"/>
<organism evidence="2 3">
    <name type="scientific">Eimeria acervulina</name>
    <name type="common">Coccidian parasite</name>
    <dbReference type="NCBI Taxonomy" id="5801"/>
    <lineage>
        <taxon>Eukaryota</taxon>
        <taxon>Sar</taxon>
        <taxon>Alveolata</taxon>
        <taxon>Apicomplexa</taxon>
        <taxon>Conoidasida</taxon>
        <taxon>Coccidia</taxon>
        <taxon>Eucoccidiorida</taxon>
        <taxon>Eimeriorina</taxon>
        <taxon>Eimeriidae</taxon>
        <taxon>Eimeria</taxon>
    </lineage>
</organism>
<evidence type="ECO:0000313" key="3">
    <source>
        <dbReference type="Proteomes" id="UP000018050"/>
    </source>
</evidence>
<gene>
    <name evidence="2" type="ORF">EAH_00036890</name>
</gene>
<protein>
    <submittedName>
        <fullName evidence="2">(3R)-hydroxymyristoyl ACP dehydrase, putative</fullName>
    </submittedName>
</protein>
<dbReference type="GO" id="GO:0016829">
    <property type="term" value="F:lyase activity"/>
    <property type="evidence" value="ECO:0007669"/>
    <property type="project" value="UniProtKB-KW"/>
</dbReference>
<dbReference type="PANTHER" id="PTHR30272:SF1">
    <property type="entry name" value="3-HYDROXYACYL-[ACYL-CARRIER-PROTEIN] DEHYDRATASE"/>
    <property type="match status" value="1"/>
</dbReference>
<reference evidence="2" key="1">
    <citation type="submission" date="2013-10" db="EMBL/GenBank/DDBJ databases">
        <title>Genomic analysis of the causative agents of coccidiosis in chickens.</title>
        <authorList>
            <person name="Reid A.J."/>
            <person name="Blake D."/>
            <person name="Billington K."/>
            <person name="Browne H."/>
            <person name="Dunn M."/>
            <person name="Hung S."/>
            <person name="Kawahara F."/>
            <person name="Miranda-Saavedra D."/>
            <person name="Mourier T."/>
            <person name="Nagra H."/>
            <person name="Otto T.D."/>
            <person name="Rawlings N."/>
            <person name="Sanchez A."/>
            <person name="Sanders M."/>
            <person name="Subramaniam C."/>
            <person name="Tay Y."/>
            <person name="Dear P."/>
            <person name="Doerig C."/>
            <person name="Gruber A."/>
            <person name="Parkinson J."/>
            <person name="Shirley M."/>
            <person name="Wan K.L."/>
            <person name="Berriman M."/>
            <person name="Tomley F."/>
            <person name="Pain A."/>
        </authorList>
    </citation>
    <scope>NUCLEOTIDE SEQUENCE</scope>
    <source>
        <strain evidence="2">Houghton</strain>
    </source>
</reference>
<accession>U6GGU1</accession>